<keyword evidence="2" id="KW-0689">Ribosomal protein</keyword>
<evidence type="ECO:0000313" key="2">
    <source>
        <dbReference type="EMBL" id="CAA9349426.1"/>
    </source>
</evidence>
<proteinExistence type="predicted"/>
<dbReference type="EMBL" id="CADCUB010000138">
    <property type="protein sequence ID" value="CAA9349426.1"/>
    <property type="molecule type" value="Genomic_DNA"/>
</dbReference>
<organism evidence="2">
    <name type="scientific">uncultured Frankineae bacterium</name>
    <dbReference type="NCBI Taxonomy" id="437475"/>
    <lineage>
        <taxon>Bacteria</taxon>
        <taxon>Bacillati</taxon>
        <taxon>Actinomycetota</taxon>
        <taxon>Actinomycetes</taxon>
        <taxon>Frankiales</taxon>
        <taxon>environmental samples</taxon>
    </lineage>
</organism>
<protein>
    <submittedName>
        <fullName evidence="2">LSU ribosomal protein L13p (L13Ae)</fullName>
    </submittedName>
</protein>
<accession>A0A6J4M3W6</accession>
<feature type="compositionally biased region" description="Basic residues" evidence="1">
    <location>
        <begin position="1"/>
        <end position="25"/>
    </location>
</feature>
<reference evidence="2" key="1">
    <citation type="submission" date="2020-02" db="EMBL/GenBank/DDBJ databases">
        <authorList>
            <person name="Meier V. D."/>
        </authorList>
    </citation>
    <scope>NUCLEOTIDE SEQUENCE</scope>
    <source>
        <strain evidence="2">AVDCRST_MAG07</strain>
    </source>
</reference>
<gene>
    <name evidence="2" type="ORF">AVDCRST_MAG07-2919</name>
</gene>
<feature type="compositionally biased region" description="Basic and acidic residues" evidence="1">
    <location>
        <begin position="93"/>
        <end position="105"/>
    </location>
</feature>
<dbReference type="AlphaFoldDB" id="A0A6J4M3W6"/>
<evidence type="ECO:0000256" key="1">
    <source>
        <dbReference type="SAM" id="MobiDB-lite"/>
    </source>
</evidence>
<feature type="non-terminal residue" evidence="2">
    <location>
        <position position="147"/>
    </location>
</feature>
<keyword evidence="2" id="KW-0687">Ribonucleoprotein</keyword>
<name>A0A6J4M3W6_9ACTN</name>
<feature type="non-terminal residue" evidence="2">
    <location>
        <position position="1"/>
    </location>
</feature>
<feature type="region of interest" description="Disordered" evidence="1">
    <location>
        <begin position="1"/>
        <end position="147"/>
    </location>
</feature>
<sequence>AHVHPQARRHHPRLARHRRRGHRARPAGQPGGHAAARQAQAVLRTSPRHRRLRGHRQRGQGRDDGQEGRAVDGLPPLRLPGWPQAHVVRRRPRDPSRADRREGHQGDAAAQHPRPADALQAEGLRRSHAPPPGAGSCALRAEAGLPV</sequence>
<feature type="compositionally biased region" description="Basic residues" evidence="1">
    <location>
        <begin position="46"/>
        <end position="59"/>
    </location>
</feature>
<dbReference type="GO" id="GO:0005840">
    <property type="term" value="C:ribosome"/>
    <property type="evidence" value="ECO:0007669"/>
    <property type="project" value="UniProtKB-KW"/>
</dbReference>
<feature type="compositionally biased region" description="Basic and acidic residues" evidence="1">
    <location>
        <begin position="60"/>
        <end position="70"/>
    </location>
</feature>